<organism evidence="2 3">
    <name type="scientific">Aphis glycines</name>
    <name type="common">Soybean aphid</name>
    <dbReference type="NCBI Taxonomy" id="307491"/>
    <lineage>
        <taxon>Eukaryota</taxon>
        <taxon>Metazoa</taxon>
        <taxon>Ecdysozoa</taxon>
        <taxon>Arthropoda</taxon>
        <taxon>Hexapoda</taxon>
        <taxon>Insecta</taxon>
        <taxon>Pterygota</taxon>
        <taxon>Neoptera</taxon>
        <taxon>Paraneoptera</taxon>
        <taxon>Hemiptera</taxon>
        <taxon>Sternorrhyncha</taxon>
        <taxon>Aphidomorpha</taxon>
        <taxon>Aphidoidea</taxon>
        <taxon>Aphididae</taxon>
        <taxon>Aphidini</taxon>
        <taxon>Aphis</taxon>
        <taxon>Aphis</taxon>
    </lineage>
</organism>
<dbReference type="Proteomes" id="UP000475862">
    <property type="component" value="Unassembled WGS sequence"/>
</dbReference>
<keyword evidence="1" id="KW-0732">Signal</keyword>
<sequence length="233" mass="28036">MDTRIVAFLITRWTLFFTGRFTSIHTYDYKCLSCCKFLCKVHVNDLVYILHTSPNIYRYNSIFVNTSQGIYQKPMIKEHILLCAHKQVRRCFDKQFLHKVYPYNFLHTYFDTYGHNLRLSHISYCNVYVEVQFYILMLLNVHSRHGILFCMCPQELPSHVLDRCFYDNFVHKHDRKVTDLNIYCYSLVLGHNIFLQWYDHILKIIINAIIKHFTCYKALCISIPNVHDHNYDI</sequence>
<protein>
    <submittedName>
        <fullName evidence="2">Uncharacterized protein</fullName>
    </submittedName>
</protein>
<evidence type="ECO:0000256" key="1">
    <source>
        <dbReference type="SAM" id="SignalP"/>
    </source>
</evidence>
<dbReference type="EMBL" id="VYZN01002169">
    <property type="protein sequence ID" value="KAE9521760.1"/>
    <property type="molecule type" value="Genomic_DNA"/>
</dbReference>
<comment type="caution">
    <text evidence="2">The sequence shown here is derived from an EMBL/GenBank/DDBJ whole genome shotgun (WGS) entry which is preliminary data.</text>
</comment>
<feature type="signal peptide" evidence="1">
    <location>
        <begin position="1"/>
        <end position="18"/>
    </location>
</feature>
<evidence type="ECO:0000313" key="3">
    <source>
        <dbReference type="Proteomes" id="UP000475862"/>
    </source>
</evidence>
<gene>
    <name evidence="2" type="ORF">AGLY_017837</name>
</gene>
<accession>A0A6G0STP2</accession>
<reference evidence="2 3" key="1">
    <citation type="submission" date="2019-08" db="EMBL/GenBank/DDBJ databases">
        <title>The genome of the soybean aphid Biotype 1, its phylome, world population structure and adaptation to the North American continent.</title>
        <authorList>
            <person name="Giordano R."/>
            <person name="Donthu R.K."/>
            <person name="Hernandez A.G."/>
            <person name="Wright C.L."/>
            <person name="Zimin A.V."/>
        </authorList>
    </citation>
    <scope>NUCLEOTIDE SEQUENCE [LARGE SCALE GENOMIC DNA]</scope>
    <source>
        <tissue evidence="2">Whole aphids</tissue>
    </source>
</reference>
<dbReference type="AlphaFoldDB" id="A0A6G0STP2"/>
<keyword evidence="3" id="KW-1185">Reference proteome</keyword>
<evidence type="ECO:0000313" key="2">
    <source>
        <dbReference type="EMBL" id="KAE9521760.1"/>
    </source>
</evidence>
<name>A0A6G0STP2_APHGL</name>
<feature type="chain" id="PRO_5026016936" evidence="1">
    <location>
        <begin position="19"/>
        <end position="233"/>
    </location>
</feature>
<proteinExistence type="predicted"/>